<keyword evidence="3" id="KW-0808">Transferase</keyword>
<evidence type="ECO:0000256" key="1">
    <source>
        <dbReference type="ARBA" id="ARBA00008339"/>
    </source>
</evidence>
<dbReference type="InterPro" id="IPR005110">
    <property type="entry name" value="MoeA_linker/N"/>
</dbReference>
<evidence type="ECO:0000256" key="2">
    <source>
        <dbReference type="ARBA" id="ARBA00023150"/>
    </source>
</evidence>
<keyword evidence="3" id="KW-0460">Magnesium</keyword>
<organism evidence="5 6">
    <name type="scientific">Phaeoacremonium minimum (strain UCR-PA7)</name>
    <name type="common">Esca disease fungus</name>
    <name type="synonym">Togninia minima</name>
    <dbReference type="NCBI Taxonomy" id="1286976"/>
    <lineage>
        <taxon>Eukaryota</taxon>
        <taxon>Fungi</taxon>
        <taxon>Dikarya</taxon>
        <taxon>Ascomycota</taxon>
        <taxon>Pezizomycotina</taxon>
        <taxon>Sordariomycetes</taxon>
        <taxon>Sordariomycetidae</taxon>
        <taxon>Togniniales</taxon>
        <taxon>Togniniaceae</taxon>
        <taxon>Phaeoacremonium</taxon>
    </lineage>
</organism>
<gene>
    <name evidence="5" type="ORF">UCRPA7_3006</name>
</gene>
<dbReference type="GO" id="GO:0005829">
    <property type="term" value="C:cytosol"/>
    <property type="evidence" value="ECO:0007669"/>
    <property type="project" value="TreeGrafter"/>
</dbReference>
<keyword evidence="3" id="KW-0500">Molybdenum</keyword>
<dbReference type="InterPro" id="IPR008284">
    <property type="entry name" value="MoCF_biosynth_CS"/>
</dbReference>
<feature type="domain" description="MoaB/Mog" evidence="4">
    <location>
        <begin position="213"/>
        <end position="363"/>
    </location>
</feature>
<comment type="catalytic activity">
    <reaction evidence="3">
        <text>molybdopterin + ATP + H(+) = adenylyl-molybdopterin + diphosphate</text>
        <dbReference type="Rhea" id="RHEA:31331"/>
        <dbReference type="ChEBI" id="CHEBI:15378"/>
        <dbReference type="ChEBI" id="CHEBI:30616"/>
        <dbReference type="ChEBI" id="CHEBI:33019"/>
        <dbReference type="ChEBI" id="CHEBI:58698"/>
        <dbReference type="ChEBI" id="CHEBI:62727"/>
    </reaction>
</comment>
<dbReference type="PROSITE" id="PS01079">
    <property type="entry name" value="MOCF_BIOSYNTHESIS_2"/>
    <property type="match status" value="1"/>
</dbReference>
<accession>R8BQ07</accession>
<evidence type="ECO:0000313" key="5">
    <source>
        <dbReference type="EMBL" id="EOO01436.1"/>
    </source>
</evidence>
<dbReference type="GeneID" id="19323313"/>
<dbReference type="GO" id="GO:0005524">
    <property type="term" value="F:ATP binding"/>
    <property type="evidence" value="ECO:0007669"/>
    <property type="project" value="UniProtKB-UniRule"/>
</dbReference>
<dbReference type="Gene3D" id="3.40.980.10">
    <property type="entry name" value="MoaB/Mog-like domain"/>
    <property type="match status" value="1"/>
</dbReference>
<comment type="cofactor">
    <cofactor evidence="3">
        <name>Mg(2+)</name>
        <dbReference type="ChEBI" id="CHEBI:18420"/>
    </cofactor>
</comment>
<keyword evidence="3" id="KW-0479">Metal-binding</keyword>
<dbReference type="GO" id="GO:0006777">
    <property type="term" value="P:Mo-molybdopterin cofactor biosynthetic process"/>
    <property type="evidence" value="ECO:0007669"/>
    <property type="project" value="UniProtKB-UniRule"/>
</dbReference>
<protein>
    <submittedName>
        <fullName evidence="5">Putative gephyrin protein</fullName>
    </submittedName>
</protein>
<name>R8BQ07_PHAM7</name>
<reference evidence="6" key="1">
    <citation type="journal article" date="2013" name="Genome Announc.">
        <title>Draft genome sequence of the ascomycete Phaeoacremonium aleophilum strain UCR-PA7, a causal agent of the esca disease complex in grapevines.</title>
        <authorList>
            <person name="Blanco-Ulate B."/>
            <person name="Rolshausen P."/>
            <person name="Cantu D."/>
        </authorList>
    </citation>
    <scope>NUCLEOTIDE SEQUENCE [LARGE SCALE GENOMIC DNA]</scope>
    <source>
        <strain evidence="6">UCR-PA7</strain>
    </source>
</reference>
<proteinExistence type="inferred from homology"/>
<dbReference type="EMBL" id="KB932993">
    <property type="protein sequence ID" value="EOO01436.1"/>
    <property type="molecule type" value="Genomic_DNA"/>
</dbReference>
<dbReference type="Gene3D" id="2.40.340.10">
    <property type="entry name" value="MoeA, C-terminal, domain IV"/>
    <property type="match status" value="1"/>
</dbReference>
<dbReference type="InterPro" id="IPR001453">
    <property type="entry name" value="MoaB/Mog_dom"/>
</dbReference>
<dbReference type="Proteomes" id="UP000014074">
    <property type="component" value="Unassembled WGS sequence"/>
</dbReference>
<dbReference type="GO" id="GO:0046872">
    <property type="term" value="F:metal ion binding"/>
    <property type="evidence" value="ECO:0007669"/>
    <property type="project" value="UniProtKB-UniRule"/>
</dbReference>
<dbReference type="NCBIfam" id="TIGR00177">
    <property type="entry name" value="molyb_syn"/>
    <property type="match status" value="1"/>
</dbReference>
<dbReference type="InterPro" id="IPR036425">
    <property type="entry name" value="MoaB/Mog-like_dom_sf"/>
</dbReference>
<dbReference type="RefSeq" id="XP_007913752.1">
    <property type="nucleotide sequence ID" value="XM_007915561.1"/>
</dbReference>
<dbReference type="PANTHER" id="PTHR10192">
    <property type="entry name" value="MOLYBDOPTERIN BIOSYNTHESIS PROTEIN"/>
    <property type="match status" value="1"/>
</dbReference>
<comment type="pathway">
    <text evidence="3">Cofactor biosynthesis; molybdopterin biosynthesis.</text>
</comment>
<dbReference type="SUPFAM" id="SSF53218">
    <property type="entry name" value="Molybdenum cofactor biosynthesis proteins"/>
    <property type="match status" value="1"/>
</dbReference>
<dbReference type="eggNOG" id="KOG2371">
    <property type="taxonomic scope" value="Eukaryota"/>
</dbReference>
<dbReference type="UniPathway" id="UPA00344"/>
<keyword evidence="2 3" id="KW-0501">Molybdenum cofactor biosynthesis</keyword>
<evidence type="ECO:0000256" key="3">
    <source>
        <dbReference type="RuleBase" id="RU365090"/>
    </source>
</evidence>
<dbReference type="PANTHER" id="PTHR10192:SF5">
    <property type="entry name" value="GEPHYRIN"/>
    <property type="match status" value="1"/>
</dbReference>
<dbReference type="InterPro" id="IPR036135">
    <property type="entry name" value="MoeA_linker/N_sf"/>
</dbReference>
<dbReference type="Pfam" id="PF00994">
    <property type="entry name" value="MoCF_biosynth"/>
    <property type="match status" value="1"/>
</dbReference>
<dbReference type="Pfam" id="PF03453">
    <property type="entry name" value="MoeA_N"/>
    <property type="match status" value="1"/>
</dbReference>
<comment type="similarity">
    <text evidence="3">Belongs to the MoeA family.</text>
</comment>
<dbReference type="AlphaFoldDB" id="R8BQ07"/>
<dbReference type="SMART" id="SM00852">
    <property type="entry name" value="MoCF_biosynth"/>
    <property type="match status" value="1"/>
</dbReference>
<sequence>MITDIVMAMAMGTGMPGLRHRSSPYPMLSVEDALALIQQNTPAPEIVTTKVDTHLVGSVLAEDVKARENVPAFRASIVDGYAVVVPEGGNMKGVFPVTAISHAAPGEVKPLKEGEIARITTGAPLPPGATSVIMVEDTVLKSKTEDEKEEKEVEILADNVKEGENIREIGSDIKQGTTILHKGEQVSAVGGEIGVLAAVGVAEVKTYRRPIIGILSTGDEIVEHNRPEDLRLGEVRDTNRPTLISAAKESGYEVIDLGIASDKPGTLEETLRDGMRRADLLITTGGVSMGELDLLKPTIERSLGGSIHFGRVNMKPGKPTTFATVPAKNNAGERVSKVIFSLPGNPASALVTFHLFVLPSLHQMSGVSPTGLPKIPVSLGHDFKLDPGRPEYHRAIVTVKHRGDIELHNDKNLAPYVYSPYLAETIPDLLGNSAWFKDGKRDKGPLIVFPRRLEQTNWANLRASAPFASRGMWENETLEAMTLKLAHETLDIEMGMTKEELEAVSQFLVPGVTTQTILDLWEANFEERGMPYPVFSDACRAMRLKKEVSHILDASAYRLNVDETP</sequence>
<dbReference type="HOGENOM" id="CLU_482483_0_0_1"/>
<dbReference type="OrthoDB" id="4349954at2759"/>
<dbReference type="FunFam" id="2.170.190.11:FF:000002">
    <property type="entry name" value="Molybdopterin molybdenumtransferase"/>
    <property type="match status" value="1"/>
</dbReference>
<dbReference type="KEGG" id="tmn:UCRPA7_3006"/>
<comment type="similarity">
    <text evidence="1">In the C-terminal section; belongs to the MoeA family.</text>
</comment>
<dbReference type="Gene3D" id="3.90.105.10">
    <property type="entry name" value="Molybdopterin biosynthesis moea protein, domain 2"/>
    <property type="match status" value="1"/>
</dbReference>
<dbReference type="InterPro" id="IPR036688">
    <property type="entry name" value="MoeA_C_domain_IV_sf"/>
</dbReference>
<keyword evidence="6" id="KW-1185">Reference proteome</keyword>
<evidence type="ECO:0000259" key="4">
    <source>
        <dbReference type="SMART" id="SM00852"/>
    </source>
</evidence>
<dbReference type="FunFam" id="3.40.980.10:FF:000011">
    <property type="entry name" value="Molybdopterin molybdenumtransferase"/>
    <property type="match status" value="1"/>
</dbReference>
<dbReference type="InterPro" id="IPR038987">
    <property type="entry name" value="MoeA-like"/>
</dbReference>
<comment type="catalytic activity">
    <reaction evidence="3">
        <text>adenylyl-molybdopterin + molybdate = Mo-molybdopterin + AMP + H(+)</text>
        <dbReference type="Rhea" id="RHEA:35047"/>
        <dbReference type="ChEBI" id="CHEBI:15378"/>
        <dbReference type="ChEBI" id="CHEBI:36264"/>
        <dbReference type="ChEBI" id="CHEBI:62727"/>
        <dbReference type="ChEBI" id="CHEBI:71302"/>
        <dbReference type="ChEBI" id="CHEBI:456215"/>
    </reaction>
</comment>
<dbReference type="SUPFAM" id="SSF63882">
    <property type="entry name" value="MoeA N-terminal region -like"/>
    <property type="match status" value="1"/>
</dbReference>
<dbReference type="GO" id="GO:0061598">
    <property type="term" value="F:molybdopterin adenylyltransferase activity"/>
    <property type="evidence" value="ECO:0007669"/>
    <property type="project" value="UniProtKB-UniRule"/>
</dbReference>
<dbReference type="Gene3D" id="2.170.190.11">
    <property type="entry name" value="Molybdopterin biosynthesis moea protein, domain 3"/>
    <property type="match status" value="1"/>
</dbReference>
<dbReference type="CDD" id="cd00887">
    <property type="entry name" value="MoeA"/>
    <property type="match status" value="1"/>
</dbReference>
<comment type="function">
    <text evidence="3">Catalyzes two steps in the biosynthesis of the molybdenum cofactor. In the first step, molybdopterin is adenylated. Subsequently, molybdate is inserted into adenylated molybdopterin and AMP is released.</text>
</comment>
<dbReference type="GO" id="GO:0061599">
    <property type="term" value="F:molybdopterin molybdotransferase activity"/>
    <property type="evidence" value="ECO:0007669"/>
    <property type="project" value="UniProtKB-UniRule"/>
</dbReference>
<dbReference type="NCBIfam" id="NF045515">
    <property type="entry name" value="Glp_gephyrin"/>
    <property type="match status" value="1"/>
</dbReference>
<evidence type="ECO:0000313" key="6">
    <source>
        <dbReference type="Proteomes" id="UP000014074"/>
    </source>
</evidence>